<evidence type="ECO:0000313" key="3">
    <source>
        <dbReference type="EMBL" id="MEJ3690917.1"/>
    </source>
</evidence>
<dbReference type="SUPFAM" id="SSF47413">
    <property type="entry name" value="lambda repressor-like DNA-binding domains"/>
    <property type="match status" value="1"/>
</dbReference>
<dbReference type="CDD" id="cd00093">
    <property type="entry name" value="HTH_XRE"/>
    <property type="match status" value="1"/>
</dbReference>
<dbReference type="SMART" id="SM00530">
    <property type="entry name" value="HTH_XRE"/>
    <property type="match status" value="1"/>
</dbReference>
<feature type="compositionally biased region" description="Basic and acidic residues" evidence="1">
    <location>
        <begin position="78"/>
        <end position="95"/>
    </location>
</feature>
<dbReference type="RefSeq" id="WP_005942847.1">
    <property type="nucleotide sequence ID" value="NZ_CP119420.2"/>
</dbReference>
<sequence length="120" mass="13699">MANTEMIRDYIRASGYKMQYVARALKISPNALNLKLQGRTQFKLSEAERLSAVLGLSMYERDLCFFEEQNRREVLARRADEKRRAEHDKRAEKSDAAGTVPVWDAAACTKPGGAQLVRRH</sequence>
<feature type="region of interest" description="Disordered" evidence="1">
    <location>
        <begin position="78"/>
        <end position="98"/>
    </location>
</feature>
<feature type="domain" description="HTH cro/C1-type" evidence="2">
    <location>
        <begin position="6"/>
        <end position="61"/>
    </location>
</feature>
<evidence type="ECO:0000259" key="2">
    <source>
        <dbReference type="SMART" id="SM00530"/>
    </source>
</evidence>
<dbReference type="AlphaFoldDB" id="A0AB35XZH7"/>
<accession>A0AB35XZH7</accession>
<dbReference type="InterPro" id="IPR010982">
    <property type="entry name" value="Lambda_DNA-bd_dom_sf"/>
</dbReference>
<name>A0AB35XZH7_9FIRM</name>
<dbReference type="EMBL" id="JBBFKC010000005">
    <property type="protein sequence ID" value="MEJ3690917.1"/>
    <property type="molecule type" value="Genomic_DNA"/>
</dbReference>
<keyword evidence="4" id="KW-1185">Reference proteome</keyword>
<protein>
    <submittedName>
        <fullName evidence="3">Helix-turn-helix transcriptional regulator</fullName>
    </submittedName>
</protein>
<evidence type="ECO:0000256" key="1">
    <source>
        <dbReference type="SAM" id="MobiDB-lite"/>
    </source>
</evidence>
<dbReference type="GO" id="GO:0003677">
    <property type="term" value="F:DNA binding"/>
    <property type="evidence" value="ECO:0007669"/>
    <property type="project" value="InterPro"/>
</dbReference>
<gene>
    <name evidence="3" type="ORF">WF787_06720</name>
</gene>
<comment type="caution">
    <text evidence="3">The sequence shown here is derived from an EMBL/GenBank/DDBJ whole genome shotgun (WGS) entry which is preliminary data.</text>
</comment>
<evidence type="ECO:0000313" key="4">
    <source>
        <dbReference type="Proteomes" id="UP001379600"/>
    </source>
</evidence>
<dbReference type="Proteomes" id="UP001379600">
    <property type="component" value="Unassembled WGS sequence"/>
</dbReference>
<dbReference type="InterPro" id="IPR001387">
    <property type="entry name" value="Cro/C1-type_HTH"/>
</dbReference>
<dbReference type="Gene3D" id="1.10.260.40">
    <property type="entry name" value="lambda repressor-like DNA-binding domains"/>
    <property type="match status" value="1"/>
</dbReference>
<proteinExistence type="predicted"/>
<reference evidence="3 4" key="1">
    <citation type="submission" date="2024-03" db="EMBL/GenBank/DDBJ databases">
        <authorList>
            <person name="Plomp N."/>
            <person name="Harmsen H.J."/>
        </authorList>
    </citation>
    <scope>NUCLEOTIDE SEQUENCE [LARGE SCALE GENOMIC DNA]</scope>
    <source>
        <strain evidence="3 4">HTF-76H</strain>
    </source>
</reference>
<organism evidence="3 4">
    <name type="scientific">Faecalibacterium taiwanense</name>
    <dbReference type="NCBI Taxonomy" id="3030638"/>
    <lineage>
        <taxon>Bacteria</taxon>
        <taxon>Bacillati</taxon>
        <taxon>Bacillota</taxon>
        <taxon>Clostridia</taxon>
        <taxon>Eubacteriales</taxon>
        <taxon>Oscillospiraceae</taxon>
        <taxon>Faecalibacterium</taxon>
    </lineage>
</organism>